<keyword evidence="20" id="KW-1185">Reference proteome</keyword>
<dbReference type="PANTHER" id="PTHR44170:SF56">
    <property type="entry name" value="FIBRONECTIN TYPE-III DOMAIN-CONTAINING PROTEIN"/>
    <property type="match status" value="1"/>
</dbReference>
<dbReference type="PANTHER" id="PTHR44170">
    <property type="entry name" value="PROTEIN SIDEKICK"/>
    <property type="match status" value="1"/>
</dbReference>
<dbReference type="InterPro" id="IPR013106">
    <property type="entry name" value="Ig_V-set"/>
</dbReference>
<evidence type="ECO:0000256" key="3">
    <source>
        <dbReference type="ARBA" id="ARBA00022729"/>
    </source>
</evidence>
<dbReference type="Proteomes" id="UP000015104">
    <property type="component" value="Unassembled WGS sequence"/>
</dbReference>
<feature type="domain" description="Fibronectin type-III" evidence="17">
    <location>
        <begin position="871"/>
        <end position="964"/>
    </location>
</feature>
<dbReference type="InterPro" id="IPR013783">
    <property type="entry name" value="Ig-like_fold"/>
</dbReference>
<dbReference type="CDD" id="cd00063">
    <property type="entry name" value="FN3"/>
    <property type="match status" value="4"/>
</dbReference>
<dbReference type="FunFam" id="2.60.40.10:FF:000028">
    <property type="entry name" value="Neuronal cell adhesion molecule"/>
    <property type="match status" value="1"/>
</dbReference>
<keyword evidence="8" id="KW-0770">Synapse</keyword>
<reference evidence="18" key="3">
    <citation type="submission" date="2017-05" db="EMBL/GenBank/DDBJ databases">
        <title>Cloning of Tetranychus urticae.</title>
        <authorList>
            <person name="Hou S."/>
            <person name="Jin Y."/>
        </authorList>
    </citation>
    <scope>NUCLEOTIDE SEQUENCE</scope>
</reference>
<dbReference type="GO" id="GO:0009653">
    <property type="term" value="P:anatomical structure morphogenesis"/>
    <property type="evidence" value="ECO:0007669"/>
    <property type="project" value="UniProtKB-ARBA"/>
</dbReference>
<feature type="region of interest" description="Disordered" evidence="13">
    <location>
        <begin position="285"/>
        <end position="311"/>
    </location>
</feature>
<dbReference type="STRING" id="32264.T1KEV2"/>
<dbReference type="PROSITE" id="PS50835">
    <property type="entry name" value="IG_LIKE"/>
    <property type="match status" value="7"/>
</dbReference>
<evidence type="ECO:0000256" key="1">
    <source>
        <dbReference type="ARBA" id="ARBA00004167"/>
    </source>
</evidence>
<evidence type="ECO:0000259" key="16">
    <source>
        <dbReference type="PROSITE" id="PS50835"/>
    </source>
</evidence>
<keyword evidence="10" id="KW-1015">Disulfide bond</keyword>
<dbReference type="InterPro" id="IPR056754">
    <property type="entry name" value="DSCAM/DSCAML_C"/>
</dbReference>
<keyword evidence="5" id="KW-0130">Cell adhesion</keyword>
<dbReference type="KEGG" id="tut:107363791"/>
<dbReference type="InterPro" id="IPR003598">
    <property type="entry name" value="Ig_sub2"/>
</dbReference>
<evidence type="ECO:0000256" key="2">
    <source>
        <dbReference type="ARBA" id="ARBA00022692"/>
    </source>
</evidence>
<dbReference type="SMART" id="SM00409">
    <property type="entry name" value="IG"/>
    <property type="match status" value="7"/>
</dbReference>
<dbReference type="SMART" id="SM00060">
    <property type="entry name" value="FN3"/>
    <property type="match status" value="4"/>
</dbReference>
<protein>
    <submittedName>
        <fullName evidence="18">MDscam8</fullName>
    </submittedName>
</protein>
<feature type="domain" description="Fibronectin type-III" evidence="17">
    <location>
        <begin position="1092"/>
        <end position="1188"/>
    </location>
</feature>
<dbReference type="GO" id="GO:0030154">
    <property type="term" value="P:cell differentiation"/>
    <property type="evidence" value="ECO:0007669"/>
    <property type="project" value="UniProtKB-ARBA"/>
</dbReference>
<keyword evidence="2 14" id="KW-0812">Transmembrane</keyword>
<feature type="transmembrane region" description="Helical" evidence="14">
    <location>
        <begin position="1316"/>
        <end position="1341"/>
    </location>
</feature>
<feature type="signal peptide" evidence="15">
    <location>
        <begin position="1"/>
        <end position="22"/>
    </location>
</feature>
<dbReference type="EMBL" id="CAEY01000029">
    <property type="status" value="NOT_ANNOTATED_CDS"/>
    <property type="molecule type" value="Genomic_DNA"/>
</dbReference>
<dbReference type="GO" id="GO:0005886">
    <property type="term" value="C:plasma membrane"/>
    <property type="evidence" value="ECO:0007669"/>
    <property type="project" value="UniProtKB-SubCell"/>
</dbReference>
<dbReference type="OMA" id="WEKDKHP"/>
<dbReference type="InterPro" id="IPR036116">
    <property type="entry name" value="FN3_sf"/>
</dbReference>
<evidence type="ECO:0000256" key="12">
    <source>
        <dbReference type="ARBA" id="ARBA00034103"/>
    </source>
</evidence>
<evidence type="ECO:0000256" key="10">
    <source>
        <dbReference type="ARBA" id="ARBA00023157"/>
    </source>
</evidence>
<name>T1KEV2_TETUR</name>
<dbReference type="eggNOG" id="KOG3510">
    <property type="taxonomic scope" value="Eukaryota"/>
</dbReference>
<dbReference type="InterPro" id="IPR003599">
    <property type="entry name" value="Ig_sub"/>
</dbReference>
<proteinExistence type="evidence at transcript level"/>
<evidence type="ECO:0000313" key="20">
    <source>
        <dbReference type="Proteomes" id="UP000015104"/>
    </source>
</evidence>
<keyword evidence="11" id="KW-0393">Immunoglobulin domain</keyword>
<evidence type="ECO:0000259" key="17">
    <source>
        <dbReference type="PROSITE" id="PS50853"/>
    </source>
</evidence>
<keyword evidence="3 15" id="KW-0732">Signal</keyword>
<feature type="domain" description="Ig-like" evidence="16">
    <location>
        <begin position="373"/>
        <end position="459"/>
    </location>
</feature>
<dbReference type="SUPFAM" id="SSF48726">
    <property type="entry name" value="Immunoglobulin"/>
    <property type="match status" value="7"/>
</dbReference>
<comment type="subcellular location">
    <subcellularLocation>
        <location evidence="1">Membrane</location>
        <topology evidence="1">Single-pass membrane protein</topology>
    </subcellularLocation>
    <subcellularLocation>
        <location evidence="12">Synapse</location>
    </subcellularLocation>
</comment>
<keyword evidence="4" id="KW-0677">Repeat</keyword>
<dbReference type="GO" id="GO:0007399">
    <property type="term" value="P:nervous system development"/>
    <property type="evidence" value="ECO:0007669"/>
    <property type="project" value="UniProtKB-KW"/>
</dbReference>
<feature type="domain" description="Fibronectin type-III" evidence="17">
    <location>
        <begin position="969"/>
        <end position="1090"/>
    </location>
</feature>
<dbReference type="EMBL" id="MF149059">
    <property type="protein sequence ID" value="AWV54576.1"/>
    <property type="molecule type" value="mRNA"/>
</dbReference>
<evidence type="ECO:0000256" key="15">
    <source>
        <dbReference type="SAM" id="SignalP"/>
    </source>
</evidence>
<dbReference type="InterPro" id="IPR003961">
    <property type="entry name" value="FN3_dom"/>
</dbReference>
<dbReference type="FunFam" id="2.60.40.10:FF:000333">
    <property type="entry name" value="Down syndrome cell adhesion molecule"/>
    <property type="match status" value="1"/>
</dbReference>
<evidence type="ECO:0000256" key="5">
    <source>
        <dbReference type="ARBA" id="ARBA00022889"/>
    </source>
</evidence>
<keyword evidence="6" id="KW-0524">Neurogenesis</keyword>
<dbReference type="Pfam" id="PF07686">
    <property type="entry name" value="V-set"/>
    <property type="match status" value="1"/>
</dbReference>
<accession>T1KEV2</accession>
<dbReference type="Pfam" id="PF07679">
    <property type="entry name" value="I-set"/>
    <property type="match status" value="4"/>
</dbReference>
<feature type="chain" id="PRO_5036287074" evidence="15">
    <location>
        <begin position="23"/>
        <end position="1522"/>
    </location>
</feature>
<dbReference type="PRINTS" id="PR01832">
    <property type="entry name" value="VEGFRECEPTOR"/>
</dbReference>
<sequence>MDSVKFIVYLALRSTLIATCLAFDQSNRNHGNWISNFQESTGPMAPRITYNSNSLVTVRQATRAKLCCVAQAYPIPQFSWFKEDSNGINNPIQSTDEIEIKDGCLIIYSTSLVDHGRYTCIVSNVAGSEKATITLNVEVPLTVTVTPSSVTTDLGKSVAFVCSVTSSRPETRIMWLKDGRSLSLENSPGEIHFYNRSLKISTLNVASVVRDSAGTYQCFASNDYESSSSSSTLKLGDISPIIVQPLPSEIVSQPGSTVSLKCITTGSPLPEVTWSLDEVELMASSSSSGKKVKPSSSSSSSSSSSVLSSLPSNNDNLRYSIGDYVSNDGVLYSYLNVTSLEVIDGGQYKCKAVNDIGSAVSSTTLYIPGSPTPRYKSTVNLTLVAGRDALIRCPVIGYPIDFVRWQHREQSLPINHRQKIERLSTKDYRSALLIQNAQKYHDEGEYTCLTKGNDNKIVKGKIHLTIKVAPLIDSQPLPGTIYANEGIRVKLVCSIIEGDQPVEIRWLKSGQPLRPLSNILLQSSDDYSLLTFKKITFEDRGNYTCLASNSIDSSTRTTSLIVNVPPKWIIEPSNETTVVSGHRLIINCSSHGFPPPRISWKRSISISINGNTNRQNAANNNNTIGSTDLIHHYNHYHQYSNNNNVKTIYNISNSNNYHVVDKKTGNDTLHNGNDGKVNNGDTNSNNNSDNGHDKSNGNRKTIVTSISESHPFDFKDIFSSYRHHVYSNGTLVIQEVDKFDAGFYMCQVNNDIGAGLSKVVKLKVLMPPHFETKFISTASKKDDKTILKCEASGDLPMTIVWQKDKQPINFNLEKRFTLIEKTVESREGVLSLMEIHPTTRQDSALFTCQATNSLGTDDTNIQLIVMEKPEMPMILSVSDETSRSALVRWKGSFSGNSPILNYIVEYKVDGSEKDWIEVKTIKPDVELLLTGLTPVTLYKVRVRAVNAMGVSEPSPVAGFKTGEEVPGGPPRNVQLEASGAQSLKVKWFPPKKELLFGRIKGYYIGYRIVDTSDSYNYKNVEIDGEIVSNNGIDGKVGRSTDTDVNSDSSELSTYITNLKRRTTYEVIVQAYNSVGTGPRSDEVRMTTLQNSPPTTPYLKFLSSTFDSITIGWTMDDINVDPMKRDFVLYYKPENSHDYMKKEIKQLTVSEYTITGCKCGTKYAIYLIAKNSLGIGEPSKTITVRTKGGAPVSPTSIRHFTLINSIWVQINLGKWLDSGCPITKFIIKYKALANKQWIYLNKSTPLGTKVVTLNSLFPGKQYNLSISASSDAGTTEAEYTFSTLNYSTSSPNSSGGPIKNDVLSQASTSSTVIFKQYVTILLPVIISIFMLLTLLSIILFCLRHQNFFDGNTTIMEQSNFDRISCASAGGFNKSCGDLNSVEGVPMSNYSSITKFKSVDEPNQSGSISYYSSPNRKAPLINSGQTSIPIKMKSLGGVNNVNDCLNMNTATSNNGHSGSNHDYSEPFVQFCGSQRLSTPCLSDICDSHLNTLHDDSHLKAQYASIKKKQMIRPSSLFTQYEDKI</sequence>
<dbReference type="FunFam" id="2.60.40.10:FF:000719">
    <property type="entry name" value="nephrin isoform X1"/>
    <property type="match status" value="1"/>
</dbReference>
<organism evidence="19 20">
    <name type="scientific">Tetranychus urticae</name>
    <name type="common">Two-spotted spider mite</name>
    <dbReference type="NCBI Taxonomy" id="32264"/>
    <lineage>
        <taxon>Eukaryota</taxon>
        <taxon>Metazoa</taxon>
        <taxon>Ecdysozoa</taxon>
        <taxon>Arthropoda</taxon>
        <taxon>Chelicerata</taxon>
        <taxon>Arachnida</taxon>
        <taxon>Acari</taxon>
        <taxon>Acariformes</taxon>
        <taxon>Trombidiformes</taxon>
        <taxon>Prostigmata</taxon>
        <taxon>Eleutherengona</taxon>
        <taxon>Raphignathae</taxon>
        <taxon>Tetranychoidea</taxon>
        <taxon>Tetranychidae</taxon>
        <taxon>Tetranychus</taxon>
    </lineage>
</organism>
<dbReference type="InterPro" id="IPR007110">
    <property type="entry name" value="Ig-like_dom"/>
</dbReference>
<dbReference type="Pfam" id="PF13927">
    <property type="entry name" value="Ig_3"/>
    <property type="match status" value="2"/>
</dbReference>
<evidence type="ECO:0000256" key="8">
    <source>
        <dbReference type="ARBA" id="ARBA00023018"/>
    </source>
</evidence>
<evidence type="ECO:0000256" key="14">
    <source>
        <dbReference type="SAM" id="Phobius"/>
    </source>
</evidence>
<dbReference type="Pfam" id="PF00041">
    <property type="entry name" value="fn3"/>
    <property type="match status" value="3"/>
</dbReference>
<feature type="compositionally biased region" description="Low complexity" evidence="13">
    <location>
        <begin position="678"/>
        <end position="689"/>
    </location>
</feature>
<feature type="region of interest" description="Disordered" evidence="13">
    <location>
        <begin position="659"/>
        <end position="699"/>
    </location>
</feature>
<dbReference type="SUPFAM" id="SSF49265">
    <property type="entry name" value="Fibronectin type III"/>
    <property type="match status" value="2"/>
</dbReference>
<dbReference type="OrthoDB" id="5982258at2759"/>
<dbReference type="HOGENOM" id="CLU_001038_2_1_1"/>
<dbReference type="InterPro" id="IPR036179">
    <property type="entry name" value="Ig-like_dom_sf"/>
</dbReference>
<dbReference type="Pfam" id="PF25059">
    <property type="entry name" value="FN3_DSCAM-DSCAML_C"/>
    <property type="match status" value="1"/>
</dbReference>
<feature type="domain" description="Ig-like" evidence="16">
    <location>
        <begin position="46"/>
        <end position="134"/>
    </location>
</feature>
<evidence type="ECO:0000256" key="7">
    <source>
        <dbReference type="ARBA" id="ARBA00022989"/>
    </source>
</evidence>
<reference evidence="19" key="2">
    <citation type="submission" date="2015-06" db="UniProtKB">
        <authorList>
            <consortium name="EnsemblMetazoa"/>
        </authorList>
    </citation>
    <scope>IDENTIFICATION</scope>
</reference>
<feature type="domain" description="Ig-like" evidence="16">
    <location>
        <begin position="566"/>
        <end position="757"/>
    </location>
</feature>
<evidence type="ECO:0000256" key="6">
    <source>
        <dbReference type="ARBA" id="ARBA00022902"/>
    </source>
</evidence>
<dbReference type="GO" id="GO:0098609">
    <property type="term" value="P:cell-cell adhesion"/>
    <property type="evidence" value="ECO:0007669"/>
    <property type="project" value="TreeGrafter"/>
</dbReference>
<evidence type="ECO:0000313" key="18">
    <source>
        <dbReference type="EMBL" id="AWV54576.1"/>
    </source>
</evidence>
<dbReference type="Gene3D" id="2.60.40.10">
    <property type="entry name" value="Immunoglobulins"/>
    <property type="match status" value="12"/>
</dbReference>
<feature type="domain" description="Ig-like" evidence="16">
    <location>
        <begin position="470"/>
        <end position="563"/>
    </location>
</feature>
<dbReference type="SMART" id="SM00408">
    <property type="entry name" value="IGc2"/>
    <property type="match status" value="7"/>
</dbReference>
<keyword evidence="9 14" id="KW-0472">Membrane</keyword>
<gene>
    <name evidence="19" type="primary">107363791</name>
</gene>
<reference evidence="20" key="1">
    <citation type="submission" date="2011-08" db="EMBL/GenBank/DDBJ databases">
        <authorList>
            <person name="Rombauts S."/>
        </authorList>
    </citation>
    <scope>NUCLEOTIDE SEQUENCE</scope>
    <source>
        <strain evidence="20">London</strain>
    </source>
</reference>
<feature type="domain" description="Fibronectin type-III" evidence="17">
    <location>
        <begin position="1189"/>
        <end position="1290"/>
    </location>
</feature>
<feature type="domain" description="Ig-like" evidence="16">
    <location>
        <begin position="140"/>
        <end position="234"/>
    </location>
</feature>
<evidence type="ECO:0000256" key="9">
    <source>
        <dbReference type="ARBA" id="ARBA00023136"/>
    </source>
</evidence>
<evidence type="ECO:0000256" key="13">
    <source>
        <dbReference type="SAM" id="MobiDB-lite"/>
    </source>
</evidence>
<dbReference type="EnsemblMetazoa" id="tetur10g00850.1">
    <property type="protein sequence ID" value="tetur10g00850.1"/>
    <property type="gene ID" value="tetur10g00850"/>
</dbReference>
<dbReference type="GO" id="GO:0045202">
    <property type="term" value="C:synapse"/>
    <property type="evidence" value="ECO:0007669"/>
    <property type="project" value="UniProtKB-SubCell"/>
</dbReference>
<evidence type="ECO:0000256" key="11">
    <source>
        <dbReference type="ARBA" id="ARBA00023319"/>
    </source>
</evidence>
<keyword evidence="7 14" id="KW-1133">Transmembrane helix</keyword>
<dbReference type="PROSITE" id="PS50853">
    <property type="entry name" value="FN3"/>
    <property type="match status" value="4"/>
</dbReference>
<feature type="domain" description="Ig-like" evidence="16">
    <location>
        <begin position="240"/>
        <end position="366"/>
    </location>
</feature>
<evidence type="ECO:0000256" key="4">
    <source>
        <dbReference type="ARBA" id="ARBA00022737"/>
    </source>
</evidence>
<dbReference type="InterPro" id="IPR013098">
    <property type="entry name" value="Ig_I-set"/>
</dbReference>
<evidence type="ECO:0000313" key="19">
    <source>
        <dbReference type="EnsemblMetazoa" id="tetur10g00850.1"/>
    </source>
</evidence>
<feature type="domain" description="Ig-like" evidence="16">
    <location>
        <begin position="768"/>
        <end position="862"/>
    </location>
</feature>